<feature type="domain" description="F-box" evidence="1">
    <location>
        <begin position="1"/>
        <end position="47"/>
    </location>
</feature>
<dbReference type="Proteomes" id="UP000801492">
    <property type="component" value="Unassembled WGS sequence"/>
</dbReference>
<reference evidence="2" key="1">
    <citation type="submission" date="2019-08" db="EMBL/GenBank/DDBJ databases">
        <title>The genome of the North American firefly Photinus pyralis.</title>
        <authorList>
            <consortium name="Photinus pyralis genome working group"/>
            <person name="Fallon T.R."/>
            <person name="Sander Lower S.E."/>
            <person name="Weng J.-K."/>
        </authorList>
    </citation>
    <scope>NUCLEOTIDE SEQUENCE</scope>
    <source>
        <strain evidence="2">TRF0915ILg1</strain>
        <tissue evidence="2">Whole body</tissue>
    </source>
</reference>
<dbReference type="InterPro" id="IPR032675">
    <property type="entry name" value="LRR_dom_sf"/>
</dbReference>
<dbReference type="InterPro" id="IPR036047">
    <property type="entry name" value="F-box-like_dom_sf"/>
</dbReference>
<organism evidence="2 3">
    <name type="scientific">Ignelater luminosus</name>
    <name type="common">Cucubano</name>
    <name type="synonym">Pyrophorus luminosus</name>
    <dbReference type="NCBI Taxonomy" id="2038154"/>
    <lineage>
        <taxon>Eukaryota</taxon>
        <taxon>Metazoa</taxon>
        <taxon>Ecdysozoa</taxon>
        <taxon>Arthropoda</taxon>
        <taxon>Hexapoda</taxon>
        <taxon>Insecta</taxon>
        <taxon>Pterygota</taxon>
        <taxon>Neoptera</taxon>
        <taxon>Endopterygota</taxon>
        <taxon>Coleoptera</taxon>
        <taxon>Polyphaga</taxon>
        <taxon>Elateriformia</taxon>
        <taxon>Elateroidea</taxon>
        <taxon>Elateridae</taxon>
        <taxon>Agrypninae</taxon>
        <taxon>Pyrophorini</taxon>
        <taxon>Ignelater</taxon>
    </lineage>
</organism>
<dbReference type="AlphaFoldDB" id="A0A8K0GJ71"/>
<evidence type="ECO:0000259" key="1">
    <source>
        <dbReference type="PROSITE" id="PS50181"/>
    </source>
</evidence>
<gene>
    <name evidence="2" type="ORF">ILUMI_02516</name>
</gene>
<dbReference type="Gene3D" id="1.20.1280.50">
    <property type="match status" value="1"/>
</dbReference>
<evidence type="ECO:0000313" key="3">
    <source>
        <dbReference type="Proteomes" id="UP000801492"/>
    </source>
</evidence>
<dbReference type="PROSITE" id="PS50181">
    <property type="entry name" value="FBOX"/>
    <property type="match status" value="1"/>
</dbReference>
<dbReference type="OrthoDB" id="2382875at2759"/>
<evidence type="ECO:0000313" key="2">
    <source>
        <dbReference type="EMBL" id="KAF2903657.1"/>
    </source>
</evidence>
<name>A0A8K0GJ71_IGNLU</name>
<comment type="caution">
    <text evidence="2">The sequence shown here is derived from an EMBL/GenBank/DDBJ whole genome shotgun (WGS) entry which is preliminary data.</text>
</comment>
<proteinExistence type="predicted"/>
<dbReference type="InterPro" id="IPR001810">
    <property type="entry name" value="F-box_dom"/>
</dbReference>
<keyword evidence="3" id="KW-1185">Reference proteome</keyword>
<dbReference type="SUPFAM" id="SSF52047">
    <property type="entry name" value="RNI-like"/>
    <property type="match status" value="1"/>
</dbReference>
<dbReference type="EMBL" id="VTPC01000961">
    <property type="protein sequence ID" value="KAF2903657.1"/>
    <property type="molecule type" value="Genomic_DNA"/>
</dbReference>
<dbReference type="Pfam" id="PF00646">
    <property type="entry name" value="F-box"/>
    <property type="match status" value="1"/>
</dbReference>
<dbReference type="SUPFAM" id="SSF81383">
    <property type="entry name" value="F-box domain"/>
    <property type="match status" value="1"/>
</dbReference>
<accession>A0A8K0GJ71</accession>
<sequence length="394" mass="45909">MLSLNKKCLEDIFSRLSNEDLVSCTLVNSSWKEIVLKIITTRATKQIRLYDTFTTIQTFDRSRVVHLDLTELFKPNRTSHVVLNYSIFWSNLTAFVQYFHHLEVIELQYCPIYVIESLSITNPALQKIKLMNSRGPIVNLVCLRRFTRLKELYLQFVYVTWIQVFLDYKLNNELTNLLDLTLTGVSNLHVYSIVRVINFGSLQSLSLGCCSQLSHDFTSMLTNLSELKKLRLEECRDTTVAAVFQAVARMQNLKHLEMIDMDIPDGTDDAIERCTNLTKLLIAPNYNNLTDSIDNYIILCGVLQLRNLKHFQWIFASKSFSESWNEISILKELPYLNEYGDIELPLAIEDEVQMFDRKDQVVSVGHYQVKQLLERPSIWVLDTRLLYDSFEKLF</sequence>
<protein>
    <recommendedName>
        <fullName evidence="1">F-box domain-containing protein</fullName>
    </recommendedName>
</protein>
<dbReference type="Gene3D" id="3.80.10.10">
    <property type="entry name" value="Ribonuclease Inhibitor"/>
    <property type="match status" value="1"/>
</dbReference>